<evidence type="ECO:0000313" key="1">
    <source>
        <dbReference type="EMBL" id="VDD01276.1"/>
    </source>
</evidence>
<dbReference type="AlphaFoldDB" id="A0A3P6BG46"/>
<dbReference type="PANTHER" id="PTHR46701:SF10">
    <property type="entry name" value="GLYCOSYLTRANSFERASE FAMILY 92 PROTEIN"/>
    <property type="match status" value="1"/>
</dbReference>
<dbReference type="EMBL" id="LR031872">
    <property type="protein sequence ID" value="VDD01276.1"/>
    <property type="molecule type" value="Genomic_DNA"/>
</dbReference>
<dbReference type="InterPro" id="IPR044224">
    <property type="entry name" value="KOBITO1-like"/>
</dbReference>
<organism evidence="1">
    <name type="scientific">Brassica oleracea</name>
    <name type="common">Wild cabbage</name>
    <dbReference type="NCBI Taxonomy" id="3712"/>
    <lineage>
        <taxon>Eukaryota</taxon>
        <taxon>Viridiplantae</taxon>
        <taxon>Streptophyta</taxon>
        <taxon>Embryophyta</taxon>
        <taxon>Tracheophyta</taxon>
        <taxon>Spermatophyta</taxon>
        <taxon>Magnoliopsida</taxon>
        <taxon>eudicotyledons</taxon>
        <taxon>Gunneridae</taxon>
        <taxon>Pentapetalae</taxon>
        <taxon>rosids</taxon>
        <taxon>malvids</taxon>
        <taxon>Brassicales</taxon>
        <taxon>Brassicaceae</taxon>
        <taxon>Brassiceae</taxon>
        <taxon>Brassica</taxon>
    </lineage>
</organism>
<gene>
    <name evidence="1" type="ORF">BOLC3T21456H</name>
</gene>
<protein>
    <submittedName>
        <fullName evidence="1">Uncharacterized protein</fullName>
    </submittedName>
</protein>
<accession>A0A3P6BG46</accession>
<sequence length="41" mass="4580">MFYHKVLRVSTFFLFVEGKAATPTISKVLESIPVSSSFLDS</sequence>
<name>A0A3P6BG46_BRAOL</name>
<dbReference type="PANTHER" id="PTHR46701">
    <property type="entry name" value="GLYCOSYLTRANSFERASE-LIKE KOBITO 1"/>
    <property type="match status" value="1"/>
</dbReference>
<proteinExistence type="predicted"/>
<reference evidence="1" key="1">
    <citation type="submission" date="2018-11" db="EMBL/GenBank/DDBJ databases">
        <authorList>
            <consortium name="Genoscope - CEA"/>
            <person name="William W."/>
        </authorList>
    </citation>
    <scope>NUCLEOTIDE SEQUENCE</scope>
</reference>
<dbReference type="GO" id="GO:0009737">
    <property type="term" value="P:response to abscisic acid"/>
    <property type="evidence" value="ECO:0007669"/>
    <property type="project" value="InterPro"/>
</dbReference>
<dbReference type="GO" id="GO:0030244">
    <property type="term" value="P:cellulose biosynthetic process"/>
    <property type="evidence" value="ECO:0007669"/>
    <property type="project" value="InterPro"/>
</dbReference>